<evidence type="ECO:0000313" key="5">
    <source>
        <dbReference type="Proteomes" id="UP001550628"/>
    </source>
</evidence>
<keyword evidence="5" id="KW-1185">Reference proteome</keyword>
<dbReference type="RefSeq" id="WP_030520257.1">
    <property type="nucleotide sequence ID" value="NZ_JBEXYG010000002.1"/>
</dbReference>
<dbReference type="GeneID" id="96241963"/>
<dbReference type="Proteomes" id="UP001550628">
    <property type="component" value="Unassembled WGS sequence"/>
</dbReference>
<comment type="similarity">
    <text evidence="3">Belongs to the gas vesicle GvpF/GvpL family.</text>
</comment>
<evidence type="ECO:0000256" key="1">
    <source>
        <dbReference type="ARBA" id="ARBA00022987"/>
    </source>
</evidence>
<sequence length="263" mass="28823">MSTASTTTESDRDQRTGVYVYGIVTADVEPEPHAQGVGDPPAEIAVVRHGDIAALVSEVTLDRPLGMPDDLTAHARLLDGTAAVAPVLPLQFGGVVTDTEAVEKELLAPNHDQFRSALDDLEGRAQYVIRGRYTENTVLQEILDENADAARLRAEIRDKPEDATRNARIELGEIINREIEAKRAADTRRVAAALRDLDPTVRERQPTHEEEAVHLAVLLDLSREDDLLQALTELGEEWDGRVRLNLLGPMAPYDFVTVGETPG</sequence>
<comment type="subcellular location">
    <subcellularLocation>
        <location evidence="2">Gas vesicle</location>
    </subcellularLocation>
</comment>
<dbReference type="PANTHER" id="PTHR36852:SF1">
    <property type="entry name" value="PROTEIN GVPL 2"/>
    <property type="match status" value="1"/>
</dbReference>
<evidence type="ECO:0000313" key="4">
    <source>
        <dbReference type="EMBL" id="MEU1951912.1"/>
    </source>
</evidence>
<protein>
    <submittedName>
        <fullName evidence="4">GvpL/GvpF family gas vesicle protein</fullName>
    </submittedName>
</protein>
<dbReference type="PANTHER" id="PTHR36852">
    <property type="entry name" value="PROTEIN GVPL 2"/>
    <property type="match status" value="1"/>
</dbReference>
<reference evidence="4 5" key="1">
    <citation type="submission" date="2024-06" db="EMBL/GenBank/DDBJ databases">
        <title>The Natural Products Discovery Center: Release of the First 8490 Sequenced Strains for Exploring Actinobacteria Biosynthetic Diversity.</title>
        <authorList>
            <person name="Kalkreuter E."/>
            <person name="Kautsar S.A."/>
            <person name="Yang D."/>
            <person name="Bader C.D."/>
            <person name="Teijaro C.N."/>
            <person name="Fluegel L."/>
            <person name="Davis C.M."/>
            <person name="Simpson J.R."/>
            <person name="Lauterbach L."/>
            <person name="Steele A.D."/>
            <person name="Gui C."/>
            <person name="Meng S."/>
            <person name="Li G."/>
            <person name="Viehrig K."/>
            <person name="Ye F."/>
            <person name="Su P."/>
            <person name="Kiefer A.F."/>
            <person name="Nichols A."/>
            <person name="Cepeda A.J."/>
            <person name="Yan W."/>
            <person name="Fan B."/>
            <person name="Jiang Y."/>
            <person name="Adhikari A."/>
            <person name="Zheng C.-J."/>
            <person name="Schuster L."/>
            <person name="Cowan T.M."/>
            <person name="Smanski M.J."/>
            <person name="Chevrette M.G."/>
            <person name="De Carvalho L.P.S."/>
            <person name="Shen B."/>
        </authorList>
    </citation>
    <scope>NUCLEOTIDE SEQUENCE [LARGE SCALE GENOMIC DNA]</scope>
    <source>
        <strain evidence="4 5">NPDC019708</strain>
    </source>
</reference>
<keyword evidence="1" id="KW-0304">Gas vesicle</keyword>
<evidence type="ECO:0000256" key="2">
    <source>
        <dbReference type="ARBA" id="ARBA00035108"/>
    </source>
</evidence>
<proteinExistence type="inferred from homology"/>
<dbReference type="InterPro" id="IPR009430">
    <property type="entry name" value="GvpL/GvpF"/>
</dbReference>
<name>A0ABV2WLZ3_9NOCA</name>
<dbReference type="Pfam" id="PF06386">
    <property type="entry name" value="GvpL_GvpF"/>
    <property type="match status" value="1"/>
</dbReference>
<comment type="caution">
    <text evidence="4">The sequence shown here is derived from an EMBL/GenBank/DDBJ whole genome shotgun (WGS) entry which is preliminary data.</text>
</comment>
<gene>
    <name evidence="4" type="ORF">ABZ510_08605</name>
</gene>
<accession>A0ABV2WLZ3</accession>
<dbReference type="EMBL" id="JBEYBF010000004">
    <property type="protein sequence ID" value="MEU1951912.1"/>
    <property type="molecule type" value="Genomic_DNA"/>
</dbReference>
<organism evidence="4 5">
    <name type="scientific">Nocardia rhamnosiphila</name>
    <dbReference type="NCBI Taxonomy" id="426716"/>
    <lineage>
        <taxon>Bacteria</taxon>
        <taxon>Bacillati</taxon>
        <taxon>Actinomycetota</taxon>
        <taxon>Actinomycetes</taxon>
        <taxon>Mycobacteriales</taxon>
        <taxon>Nocardiaceae</taxon>
        <taxon>Nocardia</taxon>
    </lineage>
</organism>
<evidence type="ECO:0000256" key="3">
    <source>
        <dbReference type="ARBA" id="ARBA00035643"/>
    </source>
</evidence>